<proteinExistence type="predicted"/>
<feature type="compositionally biased region" description="Basic and acidic residues" evidence="1">
    <location>
        <begin position="61"/>
        <end position="70"/>
    </location>
</feature>
<evidence type="ECO:0000313" key="2">
    <source>
        <dbReference type="EMBL" id="GAA2677677.1"/>
    </source>
</evidence>
<comment type="caution">
    <text evidence="2">The sequence shown here is derived from an EMBL/GenBank/DDBJ whole genome shotgun (WGS) entry which is preliminary data.</text>
</comment>
<organism evidence="2 3">
    <name type="scientific">Streptomyces violaceolatus</name>
    <dbReference type="NCBI Taxonomy" id="67378"/>
    <lineage>
        <taxon>Bacteria</taxon>
        <taxon>Bacillati</taxon>
        <taxon>Actinomycetota</taxon>
        <taxon>Actinomycetes</taxon>
        <taxon>Kitasatosporales</taxon>
        <taxon>Streptomycetaceae</taxon>
        <taxon>Streptomyces</taxon>
        <taxon>Streptomyces violaceoruber group</taxon>
    </lineage>
</organism>
<name>A0ABN3SHK4_9ACTN</name>
<dbReference type="Proteomes" id="UP001499989">
    <property type="component" value="Unassembled WGS sequence"/>
</dbReference>
<feature type="compositionally biased region" description="Basic and acidic residues" evidence="1">
    <location>
        <begin position="1"/>
        <end position="19"/>
    </location>
</feature>
<keyword evidence="3" id="KW-1185">Reference proteome</keyword>
<reference evidence="2 3" key="1">
    <citation type="journal article" date="2019" name="Int. J. Syst. Evol. Microbiol.">
        <title>The Global Catalogue of Microorganisms (GCM) 10K type strain sequencing project: providing services to taxonomists for standard genome sequencing and annotation.</title>
        <authorList>
            <consortium name="The Broad Institute Genomics Platform"/>
            <consortium name="The Broad Institute Genome Sequencing Center for Infectious Disease"/>
            <person name="Wu L."/>
            <person name="Ma J."/>
        </authorList>
    </citation>
    <scope>NUCLEOTIDE SEQUENCE [LARGE SCALE GENOMIC DNA]</scope>
    <source>
        <strain evidence="2 3">JCM 4531</strain>
    </source>
</reference>
<accession>A0ABN3SHK4</accession>
<protein>
    <submittedName>
        <fullName evidence="2">Uncharacterized protein</fullName>
    </submittedName>
</protein>
<evidence type="ECO:0000256" key="1">
    <source>
        <dbReference type="SAM" id="MobiDB-lite"/>
    </source>
</evidence>
<sequence length="70" mass="7307">MTKTATPDHRPGETCEHAARPAGPEVPRTAPDRSRPGPVAAPRTRVANAPLVAAARPGRPVTEDRPGPGR</sequence>
<evidence type="ECO:0000313" key="3">
    <source>
        <dbReference type="Proteomes" id="UP001499989"/>
    </source>
</evidence>
<feature type="region of interest" description="Disordered" evidence="1">
    <location>
        <begin position="1"/>
        <end position="70"/>
    </location>
</feature>
<dbReference type="EMBL" id="BAAASK010000004">
    <property type="protein sequence ID" value="GAA2677677.1"/>
    <property type="molecule type" value="Genomic_DNA"/>
</dbReference>
<gene>
    <name evidence="2" type="ORF">GCM10010310_22090</name>
</gene>